<sequence length="433" mass="44644">MSISSSLNAGVSGLNANATRLATISDNIANASTAGYKRMTTSFESMVIGGSGGGYAAGGVGTVNTRMIAERGSLVSTTNATDLAVSGGGFLPVASITEIEAGEDPTMALTTTGSFRLNEDGYLTTPSGLALLGFPASADQSFPSVPRDSASALEPVRINTAAPSAEPTTEVRLGVNLPADETAAGASGDPITQTMEYYDNLGRTQELTLTYTPTVPGTGNSNEWTLVITDSATNSGGTTIGEYTLTFNDDATAKGLNAVATTTGTAYDSAAGTIAITTGSGPVEIFIGTPGNDDGMTQVATEFSAQTIEKDGYPAASQTGVNVDENGYVHALFDNGSSRVVYQIPLAHMANPNGMQAMDSQTYRPTADSGSFYLWDANAGPTGSIQNYAREESTTDVAGELTAMIQTQRSYSSNATVIQTVDEMLQEATNLKR</sequence>
<dbReference type="Pfam" id="PF06429">
    <property type="entry name" value="Flg_bbr_C"/>
    <property type="match status" value="1"/>
</dbReference>
<dbReference type="InterPro" id="IPR020013">
    <property type="entry name" value="Flagellar_FlgE/F/G"/>
</dbReference>
<evidence type="ECO:0000259" key="6">
    <source>
        <dbReference type="Pfam" id="PF00460"/>
    </source>
</evidence>
<protein>
    <recommendedName>
        <fullName evidence="3 5">Flagellar hook protein FlgE</fullName>
    </recommendedName>
</protein>
<dbReference type="GO" id="GO:0071978">
    <property type="term" value="P:bacterial-type flagellum-dependent swarming motility"/>
    <property type="evidence" value="ECO:0007669"/>
    <property type="project" value="TreeGrafter"/>
</dbReference>
<keyword evidence="4 5" id="KW-0975">Bacterial flagellum</keyword>
<evidence type="ECO:0000256" key="3">
    <source>
        <dbReference type="ARBA" id="ARBA00019015"/>
    </source>
</evidence>
<keyword evidence="10" id="KW-1185">Reference proteome</keyword>
<dbReference type="PANTHER" id="PTHR30435:SF1">
    <property type="entry name" value="FLAGELLAR HOOK PROTEIN FLGE"/>
    <property type="match status" value="1"/>
</dbReference>
<feature type="domain" description="Flagellar basal-body/hook protein C-terminal" evidence="7">
    <location>
        <begin position="391"/>
        <end position="431"/>
    </location>
</feature>
<dbReference type="PROSITE" id="PS00588">
    <property type="entry name" value="FLAGELLA_BB_ROD"/>
    <property type="match status" value="1"/>
</dbReference>
<feature type="domain" description="Flagellar hook protein FlgE D2" evidence="8">
    <location>
        <begin position="192"/>
        <end position="313"/>
    </location>
</feature>
<feature type="domain" description="Flagellar basal body rod protein N-terminal" evidence="6">
    <location>
        <begin position="7"/>
        <end position="37"/>
    </location>
</feature>
<keyword evidence="9" id="KW-0969">Cilium</keyword>
<dbReference type="SUPFAM" id="SSF117143">
    <property type="entry name" value="Flagellar hook protein flgE"/>
    <property type="match status" value="1"/>
</dbReference>
<dbReference type="GO" id="GO:0009425">
    <property type="term" value="C:bacterial-type flagellum basal body"/>
    <property type="evidence" value="ECO:0007669"/>
    <property type="project" value="UniProtKB-SubCell"/>
</dbReference>
<dbReference type="InterPro" id="IPR019776">
    <property type="entry name" value="Flagellar_basal_body_rod_CS"/>
</dbReference>
<dbReference type="Proteomes" id="UP000052022">
    <property type="component" value="Unassembled WGS sequence"/>
</dbReference>
<keyword evidence="9" id="KW-0966">Cell projection</keyword>
<dbReference type="Pfam" id="PF00460">
    <property type="entry name" value="Flg_bb_rod"/>
    <property type="match status" value="1"/>
</dbReference>
<organism evidence="9 10">
    <name type="scientific">Tritonibacter multivorans</name>
    <dbReference type="NCBI Taxonomy" id="928856"/>
    <lineage>
        <taxon>Bacteria</taxon>
        <taxon>Pseudomonadati</taxon>
        <taxon>Pseudomonadota</taxon>
        <taxon>Alphaproteobacteria</taxon>
        <taxon>Rhodobacterales</taxon>
        <taxon>Paracoccaceae</taxon>
        <taxon>Tritonibacter</taxon>
    </lineage>
</organism>
<evidence type="ECO:0000256" key="1">
    <source>
        <dbReference type="ARBA" id="ARBA00004117"/>
    </source>
</evidence>
<dbReference type="Gene3D" id="2.60.98.20">
    <property type="entry name" value="Flagellar hook protein FlgE"/>
    <property type="match status" value="1"/>
</dbReference>
<comment type="function">
    <text evidence="5">A flexible structure which links the flagellar filament to the drive apparatus in the basal body.</text>
</comment>
<dbReference type="STRING" id="928856.SAMN04488049_101159"/>
<comment type="subcellular location">
    <subcellularLocation>
        <location evidence="1 5">Bacterial flagellum basal body</location>
    </subcellularLocation>
</comment>
<dbReference type="InterPro" id="IPR037058">
    <property type="entry name" value="Falgellar_hook_FlgE_sf"/>
</dbReference>
<dbReference type="RefSeq" id="WP_058290735.1">
    <property type="nucleotide sequence ID" value="NZ_CYSD01000037.1"/>
</dbReference>
<dbReference type="GO" id="GO:0009424">
    <property type="term" value="C:bacterial-type flagellum hook"/>
    <property type="evidence" value="ECO:0007669"/>
    <property type="project" value="TreeGrafter"/>
</dbReference>
<evidence type="ECO:0000259" key="8">
    <source>
        <dbReference type="Pfam" id="PF07559"/>
    </source>
</evidence>
<dbReference type="InterPro" id="IPR037925">
    <property type="entry name" value="FlgE/F/G-like"/>
</dbReference>
<dbReference type="AlphaFoldDB" id="A0A0P1GYY1"/>
<gene>
    <name evidence="9" type="primary">flgE</name>
    <name evidence="9" type="ORF">TRM7557_02559</name>
</gene>
<evidence type="ECO:0000313" key="10">
    <source>
        <dbReference type="Proteomes" id="UP000052022"/>
    </source>
</evidence>
<dbReference type="GO" id="GO:0005829">
    <property type="term" value="C:cytosol"/>
    <property type="evidence" value="ECO:0007669"/>
    <property type="project" value="TreeGrafter"/>
</dbReference>
<dbReference type="InterPro" id="IPR010930">
    <property type="entry name" value="Flg_bb/hook_C_dom"/>
</dbReference>
<reference evidence="9 10" key="1">
    <citation type="submission" date="2015-09" db="EMBL/GenBank/DDBJ databases">
        <authorList>
            <consortium name="Swine Surveillance"/>
        </authorList>
    </citation>
    <scope>NUCLEOTIDE SEQUENCE [LARGE SCALE GENOMIC DNA]</scope>
    <source>
        <strain evidence="9 10">CECT 7557</strain>
    </source>
</reference>
<dbReference type="OrthoDB" id="8372879at2"/>
<dbReference type="NCBIfam" id="TIGR03506">
    <property type="entry name" value="FlgEFG_subfam"/>
    <property type="match status" value="1"/>
</dbReference>
<evidence type="ECO:0000256" key="5">
    <source>
        <dbReference type="RuleBase" id="RU362116"/>
    </source>
</evidence>
<dbReference type="PANTHER" id="PTHR30435">
    <property type="entry name" value="FLAGELLAR PROTEIN"/>
    <property type="match status" value="1"/>
</dbReference>
<accession>A0A0P1GYY1</accession>
<dbReference type="Pfam" id="PF07559">
    <property type="entry name" value="FlgE_D2"/>
    <property type="match status" value="1"/>
</dbReference>
<dbReference type="InterPro" id="IPR001444">
    <property type="entry name" value="Flag_bb_rod_N"/>
</dbReference>
<name>A0A0P1GYY1_9RHOB</name>
<proteinExistence type="inferred from homology"/>
<comment type="similarity">
    <text evidence="2 5">Belongs to the flagella basal body rod proteins family.</text>
</comment>
<dbReference type="EMBL" id="CYSD01000037">
    <property type="protein sequence ID" value="CUH79758.1"/>
    <property type="molecule type" value="Genomic_DNA"/>
</dbReference>
<evidence type="ECO:0000256" key="2">
    <source>
        <dbReference type="ARBA" id="ARBA00009677"/>
    </source>
</evidence>
<dbReference type="InterPro" id="IPR011491">
    <property type="entry name" value="FlgE_D2"/>
</dbReference>
<evidence type="ECO:0000259" key="7">
    <source>
        <dbReference type="Pfam" id="PF06429"/>
    </source>
</evidence>
<keyword evidence="9" id="KW-0282">Flagellum</keyword>
<evidence type="ECO:0000313" key="9">
    <source>
        <dbReference type="EMBL" id="CUH79758.1"/>
    </source>
</evidence>
<evidence type="ECO:0000256" key="4">
    <source>
        <dbReference type="ARBA" id="ARBA00023143"/>
    </source>
</evidence>